<keyword evidence="3" id="KW-0732">Signal</keyword>
<evidence type="ECO:0000256" key="1">
    <source>
        <dbReference type="ARBA" id="ARBA00022553"/>
    </source>
</evidence>
<feature type="binding site" evidence="6">
    <location>
        <begin position="162"/>
        <end position="164"/>
    </location>
    <ligand>
        <name>substrate</name>
    </ligand>
</feature>
<keyword evidence="8" id="KW-1185">Reference proteome</keyword>
<gene>
    <name evidence="7" type="ORF">FDT66_10010</name>
</gene>
<dbReference type="Gene3D" id="3.40.720.10">
    <property type="entry name" value="Alkaline Phosphatase, subunit A"/>
    <property type="match status" value="1"/>
</dbReference>
<evidence type="ECO:0000313" key="8">
    <source>
        <dbReference type="Proteomes" id="UP000307140"/>
    </source>
</evidence>
<accession>A0A5S3N7V2</accession>
<feature type="binding site" evidence="6">
    <location>
        <position position="101"/>
    </location>
    <ligand>
        <name>substrate</name>
    </ligand>
</feature>
<dbReference type="PIRSF" id="PIRSF031924">
    <property type="entry name" value="Pi-irrepressible_AP"/>
    <property type="match status" value="1"/>
</dbReference>
<sequence>MRYSYLFFLTAFFLFFNCNQSSNQKKQAKPKLVIGIVIDQMRYDYLTRYEKRYGEGGFKRILENGFSLENAHYNYIPTYTAVGHTSIYTGTTPSNHGIISNNWYDKFLKKSIYCVDDANYKTVGNNGVVGQKSPFRLYTTTITDQLHLAQNMNGKTIGISIKDRSAILPVGHTANAAYWYDGADKNQWITSTFYMNELPDWVKDFNLNNKADEYLNGTWQTLYDINTYTNSIADDNIFENNLNGQEKPIFPKDLKELRKKNGNYDLIKTIPAGNTFTVDFAKKVIIEENLGKTDYTDFLAVSFSATDYVGHRYGVAAVETEDTYLRLDKDLEDFFNFLDTQIGKDNYTLFLTADHAAVHVPAYLQSLKIPAHYMDIKKFRDFVLGITKKYFNSTELIENVSNYQIFLDKKKIEALGLNKNNVAQKLADEVVNFGEIYKAVTARTLQTTSFTNGILNSLQNGYNQKFSGDVLMVPYPATLIGSRKGTSHGSGYSYDTHVPIIFYGNGIKKGSSAKKYEIIDIAPTISNLLKIEAPNGTSGKVIEEVLKN</sequence>
<dbReference type="Pfam" id="PF01663">
    <property type="entry name" value="Phosphodiest"/>
    <property type="match status" value="1"/>
</dbReference>
<dbReference type="GO" id="GO:0004035">
    <property type="term" value="F:alkaline phosphatase activity"/>
    <property type="evidence" value="ECO:0007669"/>
    <property type="project" value="InterPro"/>
</dbReference>
<dbReference type="GO" id="GO:0046872">
    <property type="term" value="F:metal ion binding"/>
    <property type="evidence" value="ECO:0007669"/>
    <property type="project" value="UniProtKB-KW"/>
</dbReference>
<evidence type="ECO:0000313" key="7">
    <source>
        <dbReference type="EMBL" id="TMM29449.1"/>
    </source>
</evidence>
<dbReference type="InterPro" id="IPR026263">
    <property type="entry name" value="Alkaline_phosphatase_prok"/>
</dbReference>
<dbReference type="PANTHER" id="PTHR10151">
    <property type="entry name" value="ECTONUCLEOTIDE PYROPHOSPHATASE/PHOSPHODIESTERASE"/>
    <property type="match status" value="1"/>
</dbReference>
<proteinExistence type="predicted"/>
<dbReference type="Gene3D" id="3.30.1360.150">
    <property type="match status" value="1"/>
</dbReference>
<name>A0A5S3N7V2_9FLAO</name>
<dbReference type="PANTHER" id="PTHR10151:SF120">
    <property type="entry name" value="BIS(5'-ADENOSYL)-TRIPHOSPHATASE"/>
    <property type="match status" value="1"/>
</dbReference>
<organism evidence="7 8">
    <name type="scientific">Polaribacter aestuariivivens</name>
    <dbReference type="NCBI Taxonomy" id="2304626"/>
    <lineage>
        <taxon>Bacteria</taxon>
        <taxon>Pseudomonadati</taxon>
        <taxon>Bacteroidota</taxon>
        <taxon>Flavobacteriia</taxon>
        <taxon>Flavobacteriales</taxon>
        <taxon>Flavobacteriaceae</taxon>
    </lineage>
</organism>
<evidence type="ECO:0000256" key="2">
    <source>
        <dbReference type="ARBA" id="ARBA00022723"/>
    </source>
</evidence>
<dbReference type="OrthoDB" id="9766127at2"/>
<keyword evidence="2 4" id="KW-0479">Metal-binding</keyword>
<dbReference type="RefSeq" id="WP_138536107.1">
    <property type="nucleotide sequence ID" value="NZ_VANR01000005.1"/>
</dbReference>
<comment type="caution">
    <text evidence="7">The sequence shown here is derived from an EMBL/GenBank/DDBJ whole genome shotgun (WGS) entry which is preliminary data.</text>
</comment>
<evidence type="ECO:0000256" key="5">
    <source>
        <dbReference type="PIRSR" id="PIRSR031924-50"/>
    </source>
</evidence>
<dbReference type="AlphaFoldDB" id="A0A5S3N7V2"/>
<dbReference type="NCBIfam" id="NF042991">
    <property type="entry name" value="alk_phos_PafA"/>
    <property type="match status" value="1"/>
</dbReference>
<evidence type="ECO:0000256" key="3">
    <source>
        <dbReference type="ARBA" id="ARBA00022729"/>
    </source>
</evidence>
<dbReference type="CDD" id="cd16016">
    <property type="entry name" value="AP-SPAP"/>
    <property type="match status" value="1"/>
</dbReference>
<reference evidence="7 8" key="1">
    <citation type="submission" date="2019-05" db="EMBL/GenBank/DDBJ databases">
        <title>Polaribacter aestuariivivens sp. nov., isolated from a tidal flat.</title>
        <authorList>
            <person name="Yoon J.-H."/>
        </authorList>
    </citation>
    <scope>NUCLEOTIDE SEQUENCE [LARGE SCALE GENOMIC DNA]</scope>
    <source>
        <strain evidence="7 8">DBTF-3</strain>
    </source>
</reference>
<protein>
    <submittedName>
        <fullName evidence="7">Alkaline phosphatase family protein</fullName>
    </submittedName>
</protein>
<dbReference type="SUPFAM" id="SSF53649">
    <property type="entry name" value="Alkaline phosphatase-like"/>
    <property type="match status" value="1"/>
</dbReference>
<dbReference type="EMBL" id="VANR01000005">
    <property type="protein sequence ID" value="TMM29449.1"/>
    <property type="molecule type" value="Genomic_DNA"/>
</dbReference>
<dbReference type="InterPro" id="IPR017850">
    <property type="entry name" value="Alkaline_phosphatase_core_sf"/>
</dbReference>
<dbReference type="Proteomes" id="UP000307140">
    <property type="component" value="Unassembled WGS sequence"/>
</dbReference>
<evidence type="ECO:0000256" key="4">
    <source>
        <dbReference type="PIRNR" id="PIRNR031924"/>
    </source>
</evidence>
<feature type="active site" description="Phosphothreonine intermediate" evidence="5">
    <location>
        <position position="80"/>
    </location>
</feature>
<evidence type="ECO:0000256" key="6">
    <source>
        <dbReference type="PIRSR" id="PIRSR031924-51"/>
    </source>
</evidence>
<dbReference type="InterPro" id="IPR002591">
    <property type="entry name" value="Phosphodiest/P_Trfase"/>
</dbReference>
<keyword evidence="1 5" id="KW-0597">Phosphoprotein</keyword>